<dbReference type="PROSITE" id="PS51257">
    <property type="entry name" value="PROKAR_LIPOPROTEIN"/>
    <property type="match status" value="1"/>
</dbReference>
<accession>A0ABD0M187</accession>
<dbReference type="EMBL" id="JACVVK020000013">
    <property type="protein sequence ID" value="KAK7504987.1"/>
    <property type="molecule type" value="Genomic_DNA"/>
</dbReference>
<reference evidence="1 2" key="1">
    <citation type="journal article" date="2023" name="Sci. Data">
        <title>Genome assembly of the Korean intertidal mud-creeper Batillaria attramentaria.</title>
        <authorList>
            <person name="Patra A.K."/>
            <person name="Ho P.T."/>
            <person name="Jun S."/>
            <person name="Lee S.J."/>
            <person name="Kim Y."/>
            <person name="Won Y.J."/>
        </authorList>
    </citation>
    <scope>NUCLEOTIDE SEQUENCE [LARGE SCALE GENOMIC DNA]</scope>
    <source>
        <strain evidence="1">Wonlab-2016</strain>
    </source>
</reference>
<dbReference type="Proteomes" id="UP001519460">
    <property type="component" value="Unassembled WGS sequence"/>
</dbReference>
<proteinExistence type="predicted"/>
<dbReference type="AlphaFoldDB" id="A0ABD0M187"/>
<evidence type="ECO:0000313" key="1">
    <source>
        <dbReference type="EMBL" id="KAK7504987.1"/>
    </source>
</evidence>
<name>A0ABD0M187_9CAEN</name>
<protein>
    <recommendedName>
        <fullName evidence="3">Secreted protein</fullName>
    </recommendedName>
</protein>
<evidence type="ECO:0000313" key="2">
    <source>
        <dbReference type="Proteomes" id="UP001519460"/>
    </source>
</evidence>
<organism evidence="1 2">
    <name type="scientific">Batillaria attramentaria</name>
    <dbReference type="NCBI Taxonomy" id="370345"/>
    <lineage>
        <taxon>Eukaryota</taxon>
        <taxon>Metazoa</taxon>
        <taxon>Spiralia</taxon>
        <taxon>Lophotrochozoa</taxon>
        <taxon>Mollusca</taxon>
        <taxon>Gastropoda</taxon>
        <taxon>Caenogastropoda</taxon>
        <taxon>Sorbeoconcha</taxon>
        <taxon>Cerithioidea</taxon>
        <taxon>Batillariidae</taxon>
        <taxon>Batillaria</taxon>
    </lineage>
</organism>
<keyword evidence="2" id="KW-1185">Reference proteome</keyword>
<gene>
    <name evidence="1" type="ORF">BaRGS_00004015</name>
</gene>
<evidence type="ECO:0008006" key="3">
    <source>
        <dbReference type="Google" id="ProtNLM"/>
    </source>
</evidence>
<sequence>MAPRLIFLSCGSWSSAGGCRVHHGRKEVADGWCWQIGCGPGHEGQEVAVGEANAFFPRYCSPSSWEVPLGCCIQYRPGI</sequence>
<comment type="caution">
    <text evidence="1">The sequence shown here is derived from an EMBL/GenBank/DDBJ whole genome shotgun (WGS) entry which is preliminary data.</text>
</comment>